<protein>
    <submittedName>
        <fullName evidence="5">ABC transporter ATP-binding protein</fullName>
    </submittedName>
</protein>
<dbReference type="SUPFAM" id="SSF52540">
    <property type="entry name" value="P-loop containing nucleoside triphosphate hydrolases"/>
    <property type="match status" value="1"/>
</dbReference>
<keyword evidence="6" id="KW-1185">Reference proteome</keyword>
<dbReference type="InterPro" id="IPR050763">
    <property type="entry name" value="ABC_transporter_ATP-binding"/>
</dbReference>
<keyword evidence="2" id="KW-0547">Nucleotide-binding</keyword>
<keyword evidence="1" id="KW-0813">Transport</keyword>
<dbReference type="RefSeq" id="WP_277576684.1">
    <property type="nucleotide sequence ID" value="NZ_JANRMI010000001.1"/>
</dbReference>
<evidence type="ECO:0000256" key="2">
    <source>
        <dbReference type="ARBA" id="ARBA00022741"/>
    </source>
</evidence>
<comment type="caution">
    <text evidence="5">The sequence shown here is derived from an EMBL/GenBank/DDBJ whole genome shotgun (WGS) entry which is preliminary data.</text>
</comment>
<dbReference type="SMART" id="SM00382">
    <property type="entry name" value="AAA"/>
    <property type="match status" value="1"/>
</dbReference>
<dbReference type="EMBL" id="JANRMI010000001">
    <property type="protein sequence ID" value="MDG0815208.1"/>
    <property type="molecule type" value="Genomic_DNA"/>
</dbReference>
<dbReference type="InterPro" id="IPR003593">
    <property type="entry name" value="AAA+_ATPase"/>
</dbReference>
<evidence type="ECO:0000256" key="3">
    <source>
        <dbReference type="ARBA" id="ARBA00022840"/>
    </source>
</evidence>
<dbReference type="GO" id="GO:0005524">
    <property type="term" value="F:ATP binding"/>
    <property type="evidence" value="ECO:0007669"/>
    <property type="project" value="UniProtKB-KW"/>
</dbReference>
<sequence>MSFVIETKDLSRVYQTYQKPEGFLNSLRGFFNRKYVNKVALDKTTLSIEPGQIIGLVGANGAGKTTLLKMLSGLVTPTSGDATVLGYKPWERKNEFLSQISILLGQKNQLWWDISPADSYALLARIYDLEPEAARKRVAYLAEMLQCSHVLNTQLRRLSLGERMKMEIIGALLHEPKVLFLDEPTIGLDIVAQETIREFLDQYVKDKGPTIILTSHYMDDIAKLANKLLLISKGNIVYQGTVKEFVKKANTGMAENEEVDFEEVIHRFLETESRVR</sequence>
<keyword evidence="3 5" id="KW-0067">ATP-binding</keyword>
<dbReference type="InterPro" id="IPR017871">
    <property type="entry name" value="ABC_transporter-like_CS"/>
</dbReference>
<feature type="domain" description="ABC transporter" evidence="4">
    <location>
        <begin position="5"/>
        <end position="258"/>
    </location>
</feature>
<dbReference type="PANTHER" id="PTHR42711">
    <property type="entry name" value="ABC TRANSPORTER ATP-BINDING PROTEIN"/>
    <property type="match status" value="1"/>
</dbReference>
<evidence type="ECO:0000256" key="1">
    <source>
        <dbReference type="ARBA" id="ARBA00022448"/>
    </source>
</evidence>
<dbReference type="PANTHER" id="PTHR42711:SF4">
    <property type="entry name" value="ABC TRANSPORTER RELATED"/>
    <property type="match status" value="1"/>
</dbReference>
<dbReference type="Proteomes" id="UP001152321">
    <property type="component" value="Unassembled WGS sequence"/>
</dbReference>
<evidence type="ECO:0000259" key="4">
    <source>
        <dbReference type="PROSITE" id="PS50893"/>
    </source>
</evidence>
<dbReference type="PROSITE" id="PS00211">
    <property type="entry name" value="ABC_TRANSPORTER_1"/>
    <property type="match status" value="1"/>
</dbReference>
<dbReference type="InterPro" id="IPR003439">
    <property type="entry name" value="ABC_transporter-like_ATP-bd"/>
</dbReference>
<dbReference type="Pfam" id="PF00005">
    <property type="entry name" value="ABC_tran"/>
    <property type="match status" value="1"/>
</dbReference>
<evidence type="ECO:0000313" key="6">
    <source>
        <dbReference type="Proteomes" id="UP001152321"/>
    </source>
</evidence>
<dbReference type="PROSITE" id="PS50893">
    <property type="entry name" value="ABC_TRANSPORTER_2"/>
    <property type="match status" value="1"/>
</dbReference>
<dbReference type="InterPro" id="IPR027417">
    <property type="entry name" value="P-loop_NTPase"/>
</dbReference>
<accession>A0ABT6DJE4</accession>
<dbReference type="Gene3D" id="3.40.50.300">
    <property type="entry name" value="P-loop containing nucleotide triphosphate hydrolases"/>
    <property type="match status" value="1"/>
</dbReference>
<proteinExistence type="predicted"/>
<name>A0ABT6DJE4_9BACT</name>
<evidence type="ECO:0000313" key="5">
    <source>
        <dbReference type="EMBL" id="MDG0815208.1"/>
    </source>
</evidence>
<gene>
    <name evidence="5" type="ORF">NWE73_02470</name>
</gene>
<organism evidence="5 6">
    <name type="scientific">Bdellovibrio svalbardensis</name>
    <dbReference type="NCBI Taxonomy" id="2972972"/>
    <lineage>
        <taxon>Bacteria</taxon>
        <taxon>Pseudomonadati</taxon>
        <taxon>Bdellovibrionota</taxon>
        <taxon>Bdellovibrionia</taxon>
        <taxon>Bdellovibrionales</taxon>
        <taxon>Pseudobdellovibrionaceae</taxon>
        <taxon>Bdellovibrio</taxon>
    </lineage>
</organism>
<dbReference type="CDD" id="cd03267">
    <property type="entry name" value="ABC_NatA_like"/>
    <property type="match status" value="1"/>
</dbReference>
<reference evidence="5" key="1">
    <citation type="submission" date="2022-08" db="EMBL/GenBank/DDBJ databases">
        <title>Novel Bdellovibrio Species Isolated from Svalbard: Designation Bdellovibrio svalbardensis.</title>
        <authorList>
            <person name="Mitchell R.J."/>
            <person name="Choi S.Y."/>
        </authorList>
    </citation>
    <scope>NUCLEOTIDE SEQUENCE</scope>
    <source>
        <strain evidence="5">PAP01</strain>
    </source>
</reference>